<dbReference type="GO" id="GO:0008198">
    <property type="term" value="F:ferrous iron binding"/>
    <property type="evidence" value="ECO:0007669"/>
    <property type="project" value="TreeGrafter"/>
</dbReference>
<evidence type="ECO:0008006" key="10">
    <source>
        <dbReference type="Google" id="ProtNLM"/>
    </source>
</evidence>
<evidence type="ECO:0000256" key="1">
    <source>
        <dbReference type="ARBA" id="ARBA00006622"/>
    </source>
</evidence>
<dbReference type="EMBL" id="CP031264">
    <property type="protein sequence ID" value="AXI77825.1"/>
    <property type="molecule type" value="Genomic_DNA"/>
</dbReference>
<dbReference type="SUPFAM" id="SSF51182">
    <property type="entry name" value="RmlC-like cupins"/>
    <property type="match status" value="1"/>
</dbReference>
<name>A0A345SVS0_9ACTN</name>
<feature type="region of interest" description="Disordered" evidence="7">
    <location>
        <begin position="1"/>
        <end position="24"/>
    </location>
</feature>
<protein>
    <recommendedName>
        <fullName evidence="10">Cysteine dioxygenase</fullName>
    </recommendedName>
</protein>
<dbReference type="AlphaFoldDB" id="A0A345SVS0"/>
<reference evidence="9" key="1">
    <citation type="submission" date="2018-07" db="EMBL/GenBank/DDBJ databases">
        <title>Streptacidiphilus bronchialis DSM 106435 chromosome.</title>
        <authorList>
            <person name="Batra D."/>
            <person name="Gulvik C.A."/>
        </authorList>
    </citation>
    <scope>NUCLEOTIDE SEQUENCE [LARGE SCALE GENOMIC DNA]</scope>
    <source>
        <strain evidence="9">DSM 106435</strain>
    </source>
</reference>
<gene>
    <name evidence="8" type="ORF">C7M71_010630</name>
</gene>
<evidence type="ECO:0000313" key="8">
    <source>
        <dbReference type="EMBL" id="AXI77825.1"/>
    </source>
</evidence>
<dbReference type="PANTHER" id="PTHR12918">
    <property type="entry name" value="CYSTEINE DIOXYGENASE"/>
    <property type="match status" value="1"/>
</dbReference>
<evidence type="ECO:0000256" key="2">
    <source>
        <dbReference type="ARBA" id="ARBA00022723"/>
    </source>
</evidence>
<dbReference type="CDD" id="cd10548">
    <property type="entry name" value="cupin_CDO"/>
    <property type="match status" value="1"/>
</dbReference>
<dbReference type="KEGG" id="stri:C7M71_010630"/>
<dbReference type="Pfam" id="PF05995">
    <property type="entry name" value="CDO_I"/>
    <property type="match status" value="1"/>
</dbReference>
<proteinExistence type="inferred from homology"/>
<keyword evidence="4" id="KW-0560">Oxidoreductase</keyword>
<organism evidence="8 9">
    <name type="scientific">Peterkaempfera bronchialis</name>
    <dbReference type="NCBI Taxonomy" id="2126346"/>
    <lineage>
        <taxon>Bacteria</taxon>
        <taxon>Bacillati</taxon>
        <taxon>Actinomycetota</taxon>
        <taxon>Actinomycetes</taxon>
        <taxon>Kitasatosporales</taxon>
        <taxon>Streptomycetaceae</taxon>
        <taxon>Peterkaempfera</taxon>
    </lineage>
</organism>
<keyword evidence="9" id="KW-1185">Reference proteome</keyword>
<dbReference type="InterPro" id="IPR011051">
    <property type="entry name" value="RmlC_Cupin_sf"/>
</dbReference>
<dbReference type="OrthoDB" id="4217976at2"/>
<evidence type="ECO:0000256" key="6">
    <source>
        <dbReference type="PIRSR" id="PIRSR610300-51"/>
    </source>
</evidence>
<keyword evidence="3" id="KW-0223">Dioxygenase</keyword>
<dbReference type="PANTHER" id="PTHR12918:SF1">
    <property type="entry name" value="CYSTEINE DIOXYGENASE TYPE 1"/>
    <property type="match status" value="1"/>
</dbReference>
<dbReference type="InterPro" id="IPR010300">
    <property type="entry name" value="CDO_1"/>
</dbReference>
<evidence type="ECO:0000256" key="7">
    <source>
        <dbReference type="SAM" id="MobiDB-lite"/>
    </source>
</evidence>
<evidence type="ECO:0000256" key="3">
    <source>
        <dbReference type="ARBA" id="ARBA00022964"/>
    </source>
</evidence>
<sequence length="237" mass="25174">MLRGIRGPIGPHSAPSAPARPGPLRPVCATASARTPPVHRTVRPTAVPRTRWTDGLSDLSIAGDPLAFPHLAVENAPGHPTTVAGFAALARSIAADRARWRPLVRYDALTRWYARLETGPGYEVWLLSWLPGQSSGLHDHGASTGVLTVVQGELAERSVDRSGESVRALAPGSVRVLPGRHGRSGQRSGSAPGYLHEMVNTTLEPAVSIHVYSPGLVEMNQYGQVAAARRQSAYEGA</sequence>
<evidence type="ECO:0000256" key="4">
    <source>
        <dbReference type="ARBA" id="ARBA00023002"/>
    </source>
</evidence>
<comment type="similarity">
    <text evidence="1">Belongs to the cysteine dioxygenase family.</text>
</comment>
<feature type="binding site" evidence="6">
    <location>
        <position position="196"/>
    </location>
    <ligand>
        <name>Fe cation</name>
        <dbReference type="ChEBI" id="CHEBI:24875"/>
        <note>catalytic</note>
    </ligand>
</feature>
<feature type="binding site" evidence="6">
    <location>
        <position position="138"/>
    </location>
    <ligand>
        <name>Fe cation</name>
        <dbReference type="ChEBI" id="CHEBI:24875"/>
        <note>catalytic</note>
    </ligand>
</feature>
<evidence type="ECO:0000256" key="5">
    <source>
        <dbReference type="ARBA" id="ARBA00023004"/>
    </source>
</evidence>
<dbReference type="InterPro" id="IPR014710">
    <property type="entry name" value="RmlC-like_jellyroll"/>
</dbReference>
<accession>A0A345SVS0</accession>
<evidence type="ECO:0000313" key="9">
    <source>
        <dbReference type="Proteomes" id="UP000249340"/>
    </source>
</evidence>
<keyword evidence="2 6" id="KW-0479">Metal-binding</keyword>
<dbReference type="Proteomes" id="UP000249340">
    <property type="component" value="Chromosome"/>
</dbReference>
<feature type="binding site" evidence="6">
    <location>
        <position position="140"/>
    </location>
    <ligand>
        <name>Fe cation</name>
        <dbReference type="ChEBI" id="CHEBI:24875"/>
        <note>catalytic</note>
    </ligand>
</feature>
<dbReference type="Gene3D" id="2.60.120.10">
    <property type="entry name" value="Jelly Rolls"/>
    <property type="match status" value="1"/>
</dbReference>
<keyword evidence="5 6" id="KW-0408">Iron</keyword>
<dbReference type="GO" id="GO:0016702">
    <property type="term" value="F:oxidoreductase activity, acting on single donors with incorporation of molecular oxygen, incorporation of two atoms of oxygen"/>
    <property type="evidence" value="ECO:0007669"/>
    <property type="project" value="InterPro"/>
</dbReference>